<name>I8RJ07_9FIRM</name>
<dbReference type="Proteomes" id="UP000004324">
    <property type="component" value="Unassembled WGS sequence"/>
</dbReference>
<sequence>MSIRMLVNSKYNGARVAAGEVVDYGQEINEQLITEGSAEAVAEEAEGGVVNKTTVTIQDGQSNEGGEPTAEEQEAAALEAANAVALVKKALDNQYKKDELVEAAFRVGVEFPAEATKAVIIDAAVDQGKAEALLK</sequence>
<evidence type="ECO:0000313" key="2">
    <source>
        <dbReference type="Proteomes" id="UP000004324"/>
    </source>
</evidence>
<keyword evidence="2" id="KW-1185">Reference proteome</keyword>
<evidence type="ECO:0000313" key="1">
    <source>
        <dbReference type="EMBL" id="EIW19918.1"/>
    </source>
</evidence>
<protein>
    <submittedName>
        <fullName evidence="1">Uncharacterized protein</fullName>
    </submittedName>
</protein>
<organism evidence="1 2">
    <name type="scientific">Pelosinus fermentans B4</name>
    <dbReference type="NCBI Taxonomy" id="1149862"/>
    <lineage>
        <taxon>Bacteria</taxon>
        <taxon>Bacillati</taxon>
        <taxon>Bacillota</taxon>
        <taxon>Negativicutes</taxon>
        <taxon>Selenomonadales</taxon>
        <taxon>Sporomusaceae</taxon>
        <taxon>Pelosinus</taxon>
    </lineage>
</organism>
<dbReference type="RefSeq" id="WP_007932017.1">
    <property type="nucleotide sequence ID" value="NZ_AKVJ01000011.1"/>
</dbReference>
<gene>
    <name evidence="1" type="ORF">FB4_0169</name>
</gene>
<dbReference type="EMBL" id="AKVJ01000011">
    <property type="protein sequence ID" value="EIW19918.1"/>
    <property type="molecule type" value="Genomic_DNA"/>
</dbReference>
<comment type="caution">
    <text evidence="1">The sequence shown here is derived from an EMBL/GenBank/DDBJ whole genome shotgun (WGS) entry which is preliminary data.</text>
</comment>
<proteinExistence type="predicted"/>
<reference evidence="1 2" key="1">
    <citation type="journal article" date="2012" name="J. Bacteriol.">
        <title>Draft Genome Sequences for Two Metal-Reducing Pelosinus fermentans Strains Isolated from a Cr(VI)-Contaminated Site and for Type Strain R7.</title>
        <authorList>
            <person name="Brown S.D."/>
            <person name="Podar M."/>
            <person name="Klingeman D.M."/>
            <person name="Johnson C.M."/>
            <person name="Yang Z.K."/>
            <person name="Utturkar S.M."/>
            <person name="Land M.L."/>
            <person name="Mosher J.J."/>
            <person name="Hurt R.A.Jr."/>
            <person name="Phelps T.J."/>
            <person name="Palumbo A.V."/>
            <person name="Arkin A.P."/>
            <person name="Hazen T.C."/>
            <person name="Elias D.A."/>
        </authorList>
    </citation>
    <scope>NUCLEOTIDE SEQUENCE [LARGE SCALE GENOMIC DNA]</scope>
    <source>
        <strain evidence="1 2">B4</strain>
    </source>
</reference>
<accession>I8RJ07</accession>
<dbReference type="PATRIC" id="fig|1149862.3.peg.1068"/>
<dbReference type="AlphaFoldDB" id="I8RJ07"/>